<evidence type="ECO:0000256" key="1">
    <source>
        <dbReference type="ARBA" id="ARBA00022771"/>
    </source>
</evidence>
<name>A0AAV2QEV3_MEGNR</name>
<evidence type="ECO:0000259" key="6">
    <source>
        <dbReference type="PROSITE" id="PS50089"/>
    </source>
</evidence>
<dbReference type="GO" id="GO:0008270">
    <property type="term" value="F:zinc ion binding"/>
    <property type="evidence" value="ECO:0007669"/>
    <property type="project" value="UniProtKB-KW"/>
</dbReference>
<feature type="coiled-coil region" evidence="4">
    <location>
        <begin position="104"/>
        <end position="191"/>
    </location>
</feature>
<keyword evidence="1 3" id="KW-0479">Metal-binding</keyword>
<reference evidence="7 8" key="1">
    <citation type="submission" date="2024-05" db="EMBL/GenBank/DDBJ databases">
        <authorList>
            <person name="Wallberg A."/>
        </authorList>
    </citation>
    <scope>NUCLEOTIDE SEQUENCE [LARGE SCALE GENOMIC DNA]</scope>
</reference>
<dbReference type="Pfam" id="PF13920">
    <property type="entry name" value="zf-C3HC4_3"/>
    <property type="match status" value="1"/>
</dbReference>
<dbReference type="InterPro" id="IPR013083">
    <property type="entry name" value="Znf_RING/FYVE/PHD"/>
</dbReference>
<dbReference type="Proteomes" id="UP001497623">
    <property type="component" value="Unassembled WGS sequence"/>
</dbReference>
<evidence type="ECO:0000256" key="4">
    <source>
        <dbReference type="SAM" id="Coils"/>
    </source>
</evidence>
<dbReference type="SUPFAM" id="SSF57850">
    <property type="entry name" value="RING/U-box"/>
    <property type="match status" value="1"/>
</dbReference>
<keyword evidence="1 3" id="KW-0863">Zinc-finger</keyword>
<evidence type="ECO:0000256" key="2">
    <source>
        <dbReference type="ARBA" id="ARBA00022833"/>
    </source>
</evidence>
<gene>
    <name evidence="7" type="ORF">MNOR_LOCUS10438</name>
</gene>
<accession>A0AAV2QEV3</accession>
<dbReference type="Gene3D" id="3.30.40.10">
    <property type="entry name" value="Zinc/RING finger domain, C3HC4 (zinc finger)"/>
    <property type="match status" value="1"/>
</dbReference>
<protein>
    <recommendedName>
        <fullName evidence="6">RING-type domain-containing protein</fullName>
    </recommendedName>
</protein>
<feature type="compositionally biased region" description="Polar residues" evidence="5">
    <location>
        <begin position="43"/>
        <end position="55"/>
    </location>
</feature>
<feature type="region of interest" description="Disordered" evidence="5">
    <location>
        <begin position="16"/>
        <end position="55"/>
    </location>
</feature>
<dbReference type="PROSITE" id="PS50089">
    <property type="entry name" value="ZF_RING_2"/>
    <property type="match status" value="1"/>
</dbReference>
<comment type="caution">
    <text evidence="7">The sequence shown here is derived from an EMBL/GenBank/DDBJ whole genome shotgun (WGS) entry which is preliminary data.</text>
</comment>
<keyword evidence="2" id="KW-0862">Zinc</keyword>
<evidence type="ECO:0000256" key="3">
    <source>
        <dbReference type="PROSITE-ProRule" id="PRU00175"/>
    </source>
</evidence>
<proteinExistence type="predicted"/>
<evidence type="ECO:0000256" key="5">
    <source>
        <dbReference type="SAM" id="MobiDB-lite"/>
    </source>
</evidence>
<keyword evidence="8" id="KW-1185">Reference proteome</keyword>
<sequence length="253" mass="28827">MDFTDEDEDYVFQMLGERIQSSPSALQRDRTTEMSHSSHSSSQTDDGNDANSQHSDMVNVFNSKSVYGASTDQTFGVPVKRCSTSSENYELQEIGIPKRKCVQKMEIEQNVRRVESTAHHANAELGKVVNDLFKRESTRDQWLECMANKITTMELEMKTLKADNAKLSEELKSVTEQNKIHSERIDQLEVNGICVVCCTDKINIWVNPCQHWVMCSTCYKMLSATLDEDTGNRLKKCPVCRENINFAIPYYGL</sequence>
<evidence type="ECO:0000313" key="7">
    <source>
        <dbReference type="EMBL" id="CAL4077547.1"/>
    </source>
</evidence>
<organism evidence="7 8">
    <name type="scientific">Meganyctiphanes norvegica</name>
    <name type="common">Northern krill</name>
    <name type="synonym">Thysanopoda norvegica</name>
    <dbReference type="NCBI Taxonomy" id="48144"/>
    <lineage>
        <taxon>Eukaryota</taxon>
        <taxon>Metazoa</taxon>
        <taxon>Ecdysozoa</taxon>
        <taxon>Arthropoda</taxon>
        <taxon>Crustacea</taxon>
        <taxon>Multicrustacea</taxon>
        <taxon>Malacostraca</taxon>
        <taxon>Eumalacostraca</taxon>
        <taxon>Eucarida</taxon>
        <taxon>Euphausiacea</taxon>
        <taxon>Euphausiidae</taxon>
        <taxon>Meganyctiphanes</taxon>
    </lineage>
</organism>
<evidence type="ECO:0000313" key="8">
    <source>
        <dbReference type="Proteomes" id="UP001497623"/>
    </source>
</evidence>
<dbReference type="InterPro" id="IPR001841">
    <property type="entry name" value="Znf_RING"/>
</dbReference>
<feature type="domain" description="RING-type" evidence="6">
    <location>
        <begin position="194"/>
        <end position="241"/>
    </location>
</feature>
<dbReference type="EMBL" id="CAXKWB010005258">
    <property type="protein sequence ID" value="CAL4077547.1"/>
    <property type="molecule type" value="Genomic_DNA"/>
</dbReference>
<keyword evidence="4" id="KW-0175">Coiled coil</keyword>
<dbReference type="AlphaFoldDB" id="A0AAV2QEV3"/>